<name>A0A413T1Y9_9BACT</name>
<evidence type="ECO:0000313" key="2">
    <source>
        <dbReference type="Proteomes" id="UP000283855"/>
    </source>
</evidence>
<dbReference type="Gene3D" id="2.60.40.1120">
    <property type="entry name" value="Carboxypeptidase-like, regulatory domain"/>
    <property type="match status" value="1"/>
</dbReference>
<accession>A0A413T1Y9</accession>
<dbReference type="AlphaFoldDB" id="A0A413T1Y9"/>
<dbReference type="RefSeq" id="WP_008140461.1">
    <property type="nucleotide sequence ID" value="NZ_CABJGD010000008.1"/>
</dbReference>
<evidence type="ECO:0000313" key="1">
    <source>
        <dbReference type="EMBL" id="RHA76991.1"/>
    </source>
</evidence>
<evidence type="ECO:0008006" key="3">
    <source>
        <dbReference type="Google" id="ProtNLM"/>
    </source>
</evidence>
<dbReference type="Proteomes" id="UP000283855">
    <property type="component" value="Unassembled WGS sequence"/>
</dbReference>
<dbReference type="EMBL" id="QSFT01000008">
    <property type="protein sequence ID" value="RHA76991.1"/>
    <property type="molecule type" value="Genomic_DNA"/>
</dbReference>
<sequence length="771" mass="88411">MKTKYVLVLALFLLPFRSLILSAQEIKGRVYAADENKPLIGATMRVLTEDSVYVTGFTTDEKGRFRSDIKLDNFWLEISYVGYEKNVVLVQNSDRKNVDLGIILLALDSINLESVEVVAQGMVHKTGKIMAYPSAKQVEAATSSLGLLKSMMLPQLFVDPVQESISISGVSGVIYRINGVNASLQEVKALNPQQIARVDYSQLPSMRELDSNSGVLDFILKEPRVGTSLSFGGVSAFTTGFVNGNVNFRTNYKQSQFSIDYNVNYRDYSERRTDELETYSYPDGSVLTRDKRGEFAPFGYTDHNIAVGYLYKNDKDMVNIRFNNQIGSNYNRNRQQMFQEQQLIGQRDIHSSFSSYIPSLDFTYSRKMKNNQGVEVNLVGTLANTDYERTLTDHLDGQTLSEINNMTDGHQKSLIGEVYYWHEGEKVNISAGLRSTYQYASNLYGVNEEVNLKNYNAYPYVQLQGSLGKVSYTVGTGLRFQQQKQGNESVNYWRNTSSLSLSYKQKYWNLQYSVNFRPLFPSLSSLSEVVQEIDSLSIMRGNHSLTPYNTLRNQVNFSVWDNKKFATVLTLVADRSFHPIQQDIFYSPTENRFIFQENNQDYDVNYGAQMIVQMTDILDLFMFQVFGGWNYYKSKGEAYEHTLNNFYYGAYLAMTYKGFQINGTWRKPMKSLYGQYVMTSENNSSINATYKWKNLNVGMGIMFPFTKGSEYRTEQLNQIVTSDRNVLIRNNRNMFYVSLSYNINWGRSIFQSNKRLQNSDRVNSILKVNDN</sequence>
<dbReference type="GeneID" id="78404982"/>
<organism evidence="1 2">
    <name type="scientific">Phocaeicola coprophilus</name>
    <dbReference type="NCBI Taxonomy" id="387090"/>
    <lineage>
        <taxon>Bacteria</taxon>
        <taxon>Pseudomonadati</taxon>
        <taxon>Bacteroidota</taxon>
        <taxon>Bacteroidia</taxon>
        <taxon>Bacteroidales</taxon>
        <taxon>Bacteroidaceae</taxon>
        <taxon>Phocaeicola</taxon>
    </lineage>
</organism>
<dbReference type="Pfam" id="PF13715">
    <property type="entry name" value="CarbopepD_reg_2"/>
    <property type="match status" value="1"/>
</dbReference>
<proteinExistence type="predicted"/>
<gene>
    <name evidence="1" type="ORF">DW921_05610</name>
</gene>
<reference evidence="1 2" key="1">
    <citation type="submission" date="2018-08" db="EMBL/GenBank/DDBJ databases">
        <title>A genome reference for cultivated species of the human gut microbiota.</title>
        <authorList>
            <person name="Zou Y."/>
            <person name="Xue W."/>
            <person name="Luo G."/>
        </authorList>
    </citation>
    <scope>NUCLEOTIDE SEQUENCE [LARGE SCALE GENOMIC DNA]</scope>
    <source>
        <strain evidence="1 2">AM42-38</strain>
    </source>
</reference>
<dbReference type="SUPFAM" id="SSF56935">
    <property type="entry name" value="Porins"/>
    <property type="match status" value="1"/>
</dbReference>
<comment type="caution">
    <text evidence="1">The sequence shown here is derived from an EMBL/GenBank/DDBJ whole genome shotgun (WGS) entry which is preliminary data.</text>
</comment>
<protein>
    <recommendedName>
        <fullName evidence="3">TonB-dependent receptor</fullName>
    </recommendedName>
</protein>
<dbReference type="InterPro" id="IPR008969">
    <property type="entry name" value="CarboxyPept-like_regulatory"/>
</dbReference>
<dbReference type="SUPFAM" id="SSF49464">
    <property type="entry name" value="Carboxypeptidase regulatory domain-like"/>
    <property type="match status" value="1"/>
</dbReference>